<feature type="transmembrane region" description="Helical" evidence="2">
    <location>
        <begin position="397"/>
        <end position="420"/>
    </location>
</feature>
<evidence type="ECO:0000313" key="3">
    <source>
        <dbReference type="EMBL" id="CAJ1410536.1"/>
    </source>
</evidence>
<evidence type="ECO:0000256" key="2">
    <source>
        <dbReference type="SAM" id="Phobius"/>
    </source>
</evidence>
<comment type="caution">
    <text evidence="3">The sequence shown here is derived from an EMBL/GenBank/DDBJ whole genome shotgun (WGS) entry which is preliminary data.</text>
</comment>
<name>A0AA36JSR1_9DINO</name>
<feature type="transmembrane region" description="Helical" evidence="2">
    <location>
        <begin position="105"/>
        <end position="133"/>
    </location>
</feature>
<feature type="transmembrane region" description="Helical" evidence="2">
    <location>
        <begin position="365"/>
        <end position="385"/>
    </location>
</feature>
<organism evidence="3 4">
    <name type="scientific">Effrenium voratum</name>
    <dbReference type="NCBI Taxonomy" id="2562239"/>
    <lineage>
        <taxon>Eukaryota</taxon>
        <taxon>Sar</taxon>
        <taxon>Alveolata</taxon>
        <taxon>Dinophyceae</taxon>
        <taxon>Suessiales</taxon>
        <taxon>Symbiodiniaceae</taxon>
        <taxon>Effrenium</taxon>
    </lineage>
</organism>
<evidence type="ECO:0000313" key="4">
    <source>
        <dbReference type="Proteomes" id="UP001178507"/>
    </source>
</evidence>
<reference evidence="3" key="1">
    <citation type="submission" date="2023-08" db="EMBL/GenBank/DDBJ databases">
        <authorList>
            <person name="Chen Y."/>
            <person name="Shah S."/>
            <person name="Dougan E. K."/>
            <person name="Thang M."/>
            <person name="Chan C."/>
        </authorList>
    </citation>
    <scope>NUCLEOTIDE SEQUENCE</scope>
</reference>
<feature type="transmembrane region" description="Helical" evidence="2">
    <location>
        <begin position="281"/>
        <end position="301"/>
    </location>
</feature>
<sequence>MQILRSRQESETPSSSDSLHPPVARRSSSLTCPSGAERQWMRSISLRKTLAQPYSYWLANRQTRTMPQKDYLFRSSVPTHGFHFFFSHTWKTDGRWKCLSLLLQFGWPTISICWACGVILAFALCMLDVLPLFELWQPIPIHLDGAFPSGCWIQVFGLLGILSGCLLFPHLPCYKQDKCFLDFVCINQTESSKTREGIMSISAFLEASEELRVLWSSPLLSRLWCVFEIAAYRKLNPEGKIVIAPVTNEISACMLFCWWQLSSLAFWKARAGPEGGSPEAVLVVLFAVCGILMPASGYAIWRNHRATVKLRSDLANFDVLKVSCSSDFDKECIHEAIVTWYGSLEAFSSHVLELMRISGSVSYHYIFLPISPVVCLSLDSILAACKARAPARMVLSLFFNQVVALELLYFPAVGILFTWIARRGLWLGNCRCKPLALEIFFIQVLSVFASVAGASMGVIVAARSLEVTLLWNVFAIVFAAVVWRFCWHAK</sequence>
<gene>
    <name evidence="3" type="ORF">EVOR1521_LOCUS31343</name>
</gene>
<feature type="transmembrane region" description="Helical" evidence="2">
    <location>
        <begin position="145"/>
        <end position="168"/>
    </location>
</feature>
<protein>
    <submittedName>
        <fullName evidence="3">Uncharacterized protein</fullName>
    </submittedName>
</protein>
<dbReference type="AlphaFoldDB" id="A0AA36JSR1"/>
<keyword evidence="2" id="KW-1133">Transmembrane helix</keyword>
<dbReference type="EMBL" id="CAUJNA010003825">
    <property type="protein sequence ID" value="CAJ1410536.1"/>
    <property type="molecule type" value="Genomic_DNA"/>
</dbReference>
<dbReference type="Proteomes" id="UP001178507">
    <property type="component" value="Unassembled WGS sequence"/>
</dbReference>
<feature type="transmembrane region" description="Helical" evidence="2">
    <location>
        <begin position="468"/>
        <end position="487"/>
    </location>
</feature>
<keyword evidence="4" id="KW-1185">Reference proteome</keyword>
<feature type="region of interest" description="Disordered" evidence="1">
    <location>
        <begin position="1"/>
        <end position="31"/>
    </location>
</feature>
<feature type="transmembrane region" description="Helical" evidence="2">
    <location>
        <begin position="440"/>
        <end position="462"/>
    </location>
</feature>
<evidence type="ECO:0000256" key="1">
    <source>
        <dbReference type="SAM" id="MobiDB-lite"/>
    </source>
</evidence>
<feature type="transmembrane region" description="Helical" evidence="2">
    <location>
        <begin position="241"/>
        <end position="261"/>
    </location>
</feature>
<feature type="compositionally biased region" description="Basic and acidic residues" evidence="1">
    <location>
        <begin position="1"/>
        <end position="10"/>
    </location>
</feature>
<accession>A0AA36JSR1</accession>
<keyword evidence="2" id="KW-0472">Membrane</keyword>
<keyword evidence="2" id="KW-0812">Transmembrane</keyword>
<proteinExistence type="predicted"/>